<evidence type="ECO:0000256" key="2">
    <source>
        <dbReference type="ARBA" id="ARBA00022723"/>
    </source>
</evidence>
<dbReference type="Proteomes" id="UP000243626">
    <property type="component" value="Chromosome"/>
</dbReference>
<dbReference type="InterPro" id="IPR011976">
    <property type="entry name" value="Pept_M3B_oligopep-rel"/>
</dbReference>
<dbReference type="PANTHER" id="PTHR11804">
    <property type="entry name" value="PROTEASE M3 THIMET OLIGOPEPTIDASE-RELATED"/>
    <property type="match status" value="1"/>
</dbReference>
<keyword evidence="4 6" id="KW-0862">Zinc</keyword>
<evidence type="ECO:0000313" key="9">
    <source>
        <dbReference type="Proteomes" id="UP000243626"/>
    </source>
</evidence>
<evidence type="ECO:0000256" key="6">
    <source>
        <dbReference type="RuleBase" id="RU003435"/>
    </source>
</evidence>
<evidence type="ECO:0000256" key="3">
    <source>
        <dbReference type="ARBA" id="ARBA00022801"/>
    </source>
</evidence>
<proteinExistence type="inferred from homology"/>
<keyword evidence="1 6" id="KW-0645">Protease</keyword>
<keyword evidence="9" id="KW-1185">Reference proteome</keyword>
<evidence type="ECO:0000313" key="8">
    <source>
        <dbReference type="EMBL" id="WOS96958.1"/>
    </source>
</evidence>
<evidence type="ECO:0000256" key="5">
    <source>
        <dbReference type="ARBA" id="ARBA00023049"/>
    </source>
</evidence>
<dbReference type="AlphaFoldDB" id="A0AAF0YJC3"/>
<dbReference type="CDD" id="cd09606">
    <property type="entry name" value="M3B_PepF"/>
    <property type="match status" value="1"/>
</dbReference>
<dbReference type="KEGG" id="nmy:CJ229_004415"/>
<gene>
    <name evidence="8" type="ORF">CJ229_004415</name>
</gene>
<dbReference type="NCBIfam" id="TIGR02289">
    <property type="entry name" value="M3_not_pepF"/>
    <property type="match status" value="1"/>
</dbReference>
<dbReference type="Gene3D" id="1.10.1370.30">
    <property type="match status" value="1"/>
</dbReference>
<dbReference type="GO" id="GO:0006508">
    <property type="term" value="P:proteolysis"/>
    <property type="evidence" value="ECO:0007669"/>
    <property type="project" value="UniProtKB-KW"/>
</dbReference>
<organism evidence="8 9">
    <name type="scientific">Nosocomiicoccus massiliensis</name>
    <dbReference type="NCBI Taxonomy" id="1232430"/>
    <lineage>
        <taxon>Bacteria</taxon>
        <taxon>Bacillati</taxon>
        <taxon>Bacillota</taxon>
        <taxon>Bacilli</taxon>
        <taxon>Bacillales</taxon>
        <taxon>Staphylococcaceae</taxon>
        <taxon>Nosocomiicoccus</taxon>
    </lineage>
</organism>
<dbReference type="PANTHER" id="PTHR11804:SF28">
    <property type="entry name" value="OLIGOENDOPEPTIDASE F"/>
    <property type="match status" value="1"/>
</dbReference>
<protein>
    <submittedName>
        <fullName evidence="8">M3 family oligoendopeptidase</fullName>
        <ecNumber evidence="8">3.4.-.-</ecNumber>
    </submittedName>
</protein>
<keyword evidence="2 6" id="KW-0479">Metal-binding</keyword>
<evidence type="ECO:0000256" key="1">
    <source>
        <dbReference type="ARBA" id="ARBA00022670"/>
    </source>
</evidence>
<reference evidence="9" key="1">
    <citation type="submission" date="2017-09" db="EMBL/GenBank/DDBJ databases">
        <title>Bacterial strain isolated from the female urinary microbiota.</title>
        <authorList>
            <person name="Thomas-White K."/>
            <person name="Kumar N."/>
            <person name="Forster S."/>
            <person name="Putonti C."/>
            <person name="Lawley T."/>
            <person name="Wolfe A.J."/>
        </authorList>
    </citation>
    <scope>NUCLEOTIDE SEQUENCE [LARGE SCALE GENOMIC DNA]</scope>
    <source>
        <strain evidence="9">UMB0959</strain>
    </source>
</reference>
<keyword evidence="5 6" id="KW-0482">Metalloprotease</keyword>
<dbReference type="InterPro" id="IPR045090">
    <property type="entry name" value="Pept_M3A_M3B"/>
</dbReference>
<keyword evidence="3 6" id="KW-0378">Hydrolase</keyword>
<dbReference type="EC" id="3.4.-.-" evidence="8"/>
<comment type="similarity">
    <text evidence="6">Belongs to the peptidase M3 family.</text>
</comment>
<dbReference type="EMBL" id="CP136964">
    <property type="protein sequence ID" value="WOS96958.1"/>
    <property type="molecule type" value="Genomic_DNA"/>
</dbReference>
<reference evidence="8 9" key="2">
    <citation type="submission" date="2023-10" db="EMBL/GenBank/DDBJ databases">
        <authorList>
            <person name="Choi B."/>
        </authorList>
    </citation>
    <scope>NUCLEOTIDE SEQUENCE [LARGE SCALE GENOMIC DNA]</scope>
    <source>
        <strain evidence="8 9">UMB0959</strain>
    </source>
</reference>
<comment type="cofactor">
    <cofactor evidence="6">
        <name>Zn(2+)</name>
        <dbReference type="ChEBI" id="CHEBI:29105"/>
    </cofactor>
    <text evidence="6">Binds 1 zinc ion.</text>
</comment>
<name>A0AAF0YJC3_9STAP</name>
<dbReference type="GO" id="GO:0006518">
    <property type="term" value="P:peptide metabolic process"/>
    <property type="evidence" value="ECO:0007669"/>
    <property type="project" value="TreeGrafter"/>
</dbReference>
<dbReference type="RefSeq" id="WP_102167700.1">
    <property type="nucleotide sequence ID" value="NZ_CP136964.1"/>
</dbReference>
<evidence type="ECO:0000256" key="4">
    <source>
        <dbReference type="ARBA" id="ARBA00022833"/>
    </source>
</evidence>
<dbReference type="GO" id="GO:0004222">
    <property type="term" value="F:metalloendopeptidase activity"/>
    <property type="evidence" value="ECO:0007669"/>
    <property type="project" value="InterPro"/>
</dbReference>
<dbReference type="SUPFAM" id="SSF55486">
    <property type="entry name" value="Metalloproteases ('zincins'), catalytic domain"/>
    <property type="match status" value="1"/>
</dbReference>
<accession>A0AAF0YJC3</accession>
<dbReference type="Pfam" id="PF01432">
    <property type="entry name" value="Peptidase_M3"/>
    <property type="match status" value="1"/>
</dbReference>
<feature type="domain" description="Peptidase M3A/M3B catalytic" evidence="7">
    <location>
        <begin position="168"/>
        <end position="549"/>
    </location>
</feature>
<evidence type="ECO:0000259" key="7">
    <source>
        <dbReference type="Pfam" id="PF01432"/>
    </source>
</evidence>
<sequence>MVTKFKDFEYKRPDFDLFREQVDGLLSAFEKAETVEDAEVVIDQYNEKIKHIHSMITIATVRASIDTNDEFYLGERDFYDNNLPVLSSVTNDYYKALANSPFRDELEEKYGKQLFALIDNEIKGFDPKVKDLMTEINVLTSKYSILLSSAEIEYDGKKLALTEFSPYMINDDREVRKSAMYAKQNFMKEHLDEIDDIYDQLVKKRHEMAVELGFNNYTELGYVHMNRIDYNREMVENYRKQVRDYVVPYVTELRKRQKERIGVSDLKYYDLAYEFKSGNPTPKGGTKAIMENGAKMYRELSKETDEFYTFMTERELFDVEAKKGKEGGGYCTFIEDYEAPFIFSNFNGTQGDIEVLTHEAGHAFQMYSSRHFSVPEYIMPTYEACEIHSMSMEFFTYPWMELFFKEDTDKFKFSHLSGALEFLPYGVAIDEFQHVVYDNPELTPEERRAEWKKIEAVYLPDRDYEDIPAYVDGAFWHGQGHLFASPFYYIDYTLAQVCALQFFKRVMDDFVAAFGDYLTLCKLGGSLPFGELVKVANLKSPFEDGTLEEVVDFVKDYLNDIDDKSL</sequence>
<dbReference type="GO" id="GO:0046872">
    <property type="term" value="F:metal ion binding"/>
    <property type="evidence" value="ECO:0007669"/>
    <property type="project" value="UniProtKB-UniRule"/>
</dbReference>
<dbReference type="InterPro" id="IPR001567">
    <property type="entry name" value="Pept_M3A_M3B_dom"/>
</dbReference>